<dbReference type="PANTHER" id="PTHR42723:SF1">
    <property type="entry name" value="CHLOROPHYLL SYNTHASE, CHLOROPLASTIC"/>
    <property type="match status" value="1"/>
</dbReference>
<comment type="caution">
    <text evidence="7">The sequence shown here is derived from an EMBL/GenBank/DDBJ whole genome shotgun (WGS) entry which is preliminary data.</text>
</comment>
<keyword evidence="3 6" id="KW-0812">Transmembrane</keyword>
<keyword evidence="8" id="KW-1185">Reference proteome</keyword>
<dbReference type="InterPro" id="IPR036412">
    <property type="entry name" value="HAD-like_sf"/>
</dbReference>
<comment type="subcellular location">
    <subcellularLocation>
        <location evidence="1">Membrane</location>
        <topology evidence="1">Multi-pass membrane protein</topology>
    </subcellularLocation>
</comment>
<evidence type="ECO:0008006" key="9">
    <source>
        <dbReference type="Google" id="ProtNLM"/>
    </source>
</evidence>
<dbReference type="InterPro" id="IPR050475">
    <property type="entry name" value="Prenyltransferase_related"/>
</dbReference>
<evidence type="ECO:0000313" key="8">
    <source>
        <dbReference type="Proteomes" id="UP000617355"/>
    </source>
</evidence>
<dbReference type="CDD" id="cd13963">
    <property type="entry name" value="PT_UbiA_2"/>
    <property type="match status" value="1"/>
</dbReference>
<reference evidence="8" key="1">
    <citation type="journal article" date="2019" name="Int. J. Syst. Evol. Microbiol.">
        <title>The Global Catalogue of Microorganisms (GCM) 10K type strain sequencing project: providing services to taxonomists for standard genome sequencing and annotation.</title>
        <authorList>
            <consortium name="The Broad Institute Genomics Platform"/>
            <consortium name="The Broad Institute Genome Sequencing Center for Infectious Disease"/>
            <person name="Wu L."/>
            <person name="Ma J."/>
        </authorList>
    </citation>
    <scope>NUCLEOTIDE SEQUENCE [LARGE SCALE GENOMIC DNA]</scope>
    <source>
        <strain evidence="8">CGMCC 1.12922</strain>
    </source>
</reference>
<dbReference type="InterPro" id="IPR023214">
    <property type="entry name" value="HAD_sf"/>
</dbReference>
<dbReference type="Proteomes" id="UP000617355">
    <property type="component" value="Unassembled WGS sequence"/>
</dbReference>
<sequence>MNKAAAQEPETGQDDTPLIVDLDADLLRGNLSAEIFWSAMRQDWARALSRRGLDQAADLLDIAHLPYHRPTLDRCEAARAEGRRVVLVTSGPAALAEAVARELGCFDGAEGGHGARKPTPAGQTRAADLLRAMRPHQWVKNLLVFLPLVVAHRFDALTFGWSLVAFVSFGLIASAVYLVNDLIDLPADRRHESKRNRPFASGRLPLRVGTWMAPGLFAAGLALAALSGPALFAVMALYALTTTAYSLRLKGTLAADVLVLAVLYTLRIIAGAAATGIIPSMWLLSFSIFLFLSLAAVKRVAELVDHEQNGAQRKVAGRAYVAEDRPVVAMIATSSGFLAVLVLALYIDSPDVRGQYGMPQILWGICLVLLFWVSRIVLLAYRGLVDQDPVVFALTDRTSQVTGLVTAALFVAAIIA</sequence>
<dbReference type="Gene3D" id="1.10.357.140">
    <property type="entry name" value="UbiA prenyltransferase"/>
    <property type="match status" value="1"/>
</dbReference>
<dbReference type="RefSeq" id="WP_188529813.1">
    <property type="nucleotide sequence ID" value="NZ_BMGI01000006.1"/>
</dbReference>
<dbReference type="PANTHER" id="PTHR42723">
    <property type="entry name" value="CHLOROPHYLL SYNTHASE"/>
    <property type="match status" value="1"/>
</dbReference>
<protein>
    <recommendedName>
        <fullName evidence="9">UbiA family prenyltransferase</fullName>
    </recommendedName>
</protein>
<keyword evidence="4 6" id="KW-1133">Transmembrane helix</keyword>
<evidence type="ECO:0000256" key="2">
    <source>
        <dbReference type="ARBA" id="ARBA00022475"/>
    </source>
</evidence>
<gene>
    <name evidence="7" type="ORF">GCM10011358_32380</name>
</gene>
<evidence type="ECO:0000256" key="5">
    <source>
        <dbReference type="ARBA" id="ARBA00023136"/>
    </source>
</evidence>
<feature type="transmembrane region" description="Helical" evidence="6">
    <location>
        <begin position="254"/>
        <end position="274"/>
    </location>
</feature>
<dbReference type="InterPro" id="IPR000537">
    <property type="entry name" value="UbiA_prenyltransferase"/>
</dbReference>
<dbReference type="InterPro" id="IPR044878">
    <property type="entry name" value="UbiA_sf"/>
</dbReference>
<dbReference type="SUPFAM" id="SSF56784">
    <property type="entry name" value="HAD-like"/>
    <property type="match status" value="1"/>
</dbReference>
<feature type="transmembrane region" description="Helical" evidence="6">
    <location>
        <begin position="327"/>
        <end position="349"/>
    </location>
</feature>
<evidence type="ECO:0000256" key="1">
    <source>
        <dbReference type="ARBA" id="ARBA00004141"/>
    </source>
</evidence>
<evidence type="ECO:0000256" key="6">
    <source>
        <dbReference type="SAM" id="Phobius"/>
    </source>
</evidence>
<proteinExistence type="predicted"/>
<dbReference type="Pfam" id="PF12710">
    <property type="entry name" value="HAD"/>
    <property type="match status" value="1"/>
</dbReference>
<organism evidence="7 8">
    <name type="scientific">Sinisalibacter lacisalsi</name>
    <dbReference type="NCBI Taxonomy" id="1526570"/>
    <lineage>
        <taxon>Bacteria</taxon>
        <taxon>Pseudomonadati</taxon>
        <taxon>Pseudomonadota</taxon>
        <taxon>Alphaproteobacteria</taxon>
        <taxon>Rhodobacterales</taxon>
        <taxon>Roseobacteraceae</taxon>
        <taxon>Sinisalibacter</taxon>
    </lineage>
</organism>
<evidence type="ECO:0000256" key="4">
    <source>
        <dbReference type="ARBA" id="ARBA00022989"/>
    </source>
</evidence>
<evidence type="ECO:0000313" key="7">
    <source>
        <dbReference type="EMBL" id="GGD46236.1"/>
    </source>
</evidence>
<dbReference type="EMBL" id="BMGI01000006">
    <property type="protein sequence ID" value="GGD46236.1"/>
    <property type="molecule type" value="Genomic_DNA"/>
</dbReference>
<dbReference type="Gene3D" id="3.40.50.1000">
    <property type="entry name" value="HAD superfamily/HAD-like"/>
    <property type="match status" value="1"/>
</dbReference>
<dbReference type="NCBIfam" id="NF006088">
    <property type="entry name" value="PRK08238.1"/>
    <property type="match status" value="1"/>
</dbReference>
<evidence type="ECO:0000256" key="3">
    <source>
        <dbReference type="ARBA" id="ARBA00022692"/>
    </source>
</evidence>
<name>A0ABQ1QTY8_9RHOB</name>
<keyword evidence="5 6" id="KW-0472">Membrane</keyword>
<feature type="transmembrane region" description="Helical" evidence="6">
    <location>
        <begin position="361"/>
        <end position="381"/>
    </location>
</feature>
<accession>A0ABQ1QTY8</accession>
<feature type="transmembrane region" description="Helical" evidence="6">
    <location>
        <begin position="280"/>
        <end position="297"/>
    </location>
</feature>
<feature type="transmembrane region" description="Helical" evidence="6">
    <location>
        <begin position="160"/>
        <end position="183"/>
    </location>
</feature>
<dbReference type="Pfam" id="PF01040">
    <property type="entry name" value="UbiA"/>
    <property type="match status" value="1"/>
</dbReference>
<keyword evidence="2" id="KW-1003">Cell membrane</keyword>